<feature type="chain" id="PRO_5025342221" evidence="1">
    <location>
        <begin position="20"/>
        <end position="133"/>
    </location>
</feature>
<organism evidence="2 3">
    <name type="scientific">Gymnopus androsaceus JB14</name>
    <dbReference type="NCBI Taxonomy" id="1447944"/>
    <lineage>
        <taxon>Eukaryota</taxon>
        <taxon>Fungi</taxon>
        <taxon>Dikarya</taxon>
        <taxon>Basidiomycota</taxon>
        <taxon>Agaricomycotina</taxon>
        <taxon>Agaricomycetes</taxon>
        <taxon>Agaricomycetidae</taxon>
        <taxon>Agaricales</taxon>
        <taxon>Marasmiineae</taxon>
        <taxon>Omphalotaceae</taxon>
        <taxon>Gymnopus</taxon>
    </lineage>
</organism>
<keyword evidence="3" id="KW-1185">Reference proteome</keyword>
<name>A0A6A4GQ29_9AGAR</name>
<proteinExistence type="predicted"/>
<accession>A0A6A4GQ29</accession>
<sequence>MRKVIFWLWFLNGLVQGQAQQLSLTVPPTVTQNEVVATWSWSGGPVFLHVPLVLAIVQESQTVATTITTPKVTGPTQGTIPFTISEPGSFQAILSAQLHLPAFSVQTTASFTSISPPTQQLRQHLPQLPIQHL</sequence>
<evidence type="ECO:0000256" key="1">
    <source>
        <dbReference type="SAM" id="SignalP"/>
    </source>
</evidence>
<protein>
    <submittedName>
        <fullName evidence="2">Uncharacterized protein</fullName>
    </submittedName>
</protein>
<evidence type="ECO:0000313" key="2">
    <source>
        <dbReference type="EMBL" id="KAE9387728.1"/>
    </source>
</evidence>
<gene>
    <name evidence="2" type="ORF">BT96DRAFT_476970</name>
</gene>
<dbReference type="Proteomes" id="UP000799118">
    <property type="component" value="Unassembled WGS sequence"/>
</dbReference>
<evidence type="ECO:0000313" key="3">
    <source>
        <dbReference type="Proteomes" id="UP000799118"/>
    </source>
</evidence>
<reference evidence="2" key="1">
    <citation type="journal article" date="2019" name="Environ. Microbiol.">
        <title>Fungal ecological strategies reflected in gene transcription - a case study of two litter decomposers.</title>
        <authorList>
            <person name="Barbi F."/>
            <person name="Kohler A."/>
            <person name="Barry K."/>
            <person name="Baskaran P."/>
            <person name="Daum C."/>
            <person name="Fauchery L."/>
            <person name="Ihrmark K."/>
            <person name="Kuo A."/>
            <person name="LaButti K."/>
            <person name="Lipzen A."/>
            <person name="Morin E."/>
            <person name="Grigoriev I.V."/>
            <person name="Henrissat B."/>
            <person name="Lindahl B."/>
            <person name="Martin F."/>
        </authorList>
    </citation>
    <scope>NUCLEOTIDE SEQUENCE</scope>
    <source>
        <strain evidence="2">JB14</strain>
    </source>
</reference>
<dbReference type="EMBL" id="ML769784">
    <property type="protein sequence ID" value="KAE9387728.1"/>
    <property type="molecule type" value="Genomic_DNA"/>
</dbReference>
<feature type="signal peptide" evidence="1">
    <location>
        <begin position="1"/>
        <end position="19"/>
    </location>
</feature>
<keyword evidence="1" id="KW-0732">Signal</keyword>
<dbReference type="AlphaFoldDB" id="A0A6A4GQ29"/>